<dbReference type="PANTHER" id="PTHR10724">
    <property type="entry name" value="30S RIBOSOMAL PROTEIN S1"/>
    <property type="match status" value="1"/>
</dbReference>
<reference evidence="5" key="1">
    <citation type="journal article" date="2019" name="Nat. Commun.">
        <title>Expansion of phycobilisome linker gene families in mesophilic red algae.</title>
        <authorList>
            <person name="Lee J."/>
            <person name="Kim D."/>
            <person name="Bhattacharya D."/>
            <person name="Yoon H.S."/>
        </authorList>
    </citation>
    <scope>NUCLEOTIDE SEQUENCE [LARGE SCALE GENOMIC DNA]</scope>
    <source>
        <strain evidence="5">CCMP 1328</strain>
    </source>
</reference>
<feature type="compositionally biased region" description="Basic and acidic residues" evidence="2">
    <location>
        <begin position="272"/>
        <end position="293"/>
    </location>
</feature>
<dbReference type="GO" id="GO:0003735">
    <property type="term" value="F:structural constituent of ribosome"/>
    <property type="evidence" value="ECO:0007669"/>
    <property type="project" value="TreeGrafter"/>
</dbReference>
<dbReference type="Proteomes" id="UP000324585">
    <property type="component" value="Unassembled WGS sequence"/>
</dbReference>
<dbReference type="AlphaFoldDB" id="A0A5J4YZA9"/>
<dbReference type="OMA" id="HAWISAQ"/>
<dbReference type="InterPro" id="IPR044146">
    <property type="entry name" value="S1_Tex"/>
</dbReference>
<evidence type="ECO:0000313" key="5">
    <source>
        <dbReference type="Proteomes" id="UP000324585"/>
    </source>
</evidence>
<evidence type="ECO:0000256" key="1">
    <source>
        <dbReference type="ARBA" id="ARBA00025453"/>
    </source>
</evidence>
<dbReference type="GO" id="GO:0005840">
    <property type="term" value="C:ribosome"/>
    <property type="evidence" value="ECO:0007669"/>
    <property type="project" value="UniProtKB-KW"/>
</dbReference>
<dbReference type="InterPro" id="IPR003029">
    <property type="entry name" value="S1_domain"/>
</dbReference>
<dbReference type="Gene3D" id="2.40.50.140">
    <property type="entry name" value="Nucleic acid-binding proteins"/>
    <property type="match status" value="2"/>
</dbReference>
<organism evidence="4 5">
    <name type="scientific">Porphyridium purpureum</name>
    <name type="common">Red alga</name>
    <name type="synonym">Porphyridium cruentum</name>
    <dbReference type="NCBI Taxonomy" id="35688"/>
    <lineage>
        <taxon>Eukaryota</taxon>
        <taxon>Rhodophyta</taxon>
        <taxon>Bangiophyceae</taxon>
        <taxon>Porphyridiales</taxon>
        <taxon>Porphyridiaceae</taxon>
        <taxon>Porphyridium</taxon>
    </lineage>
</organism>
<sequence>MAAFVGGVGSVGGATCAGKGRVCGSATRDEARAVRGRRPRVVMQDVAADTPAAVPTPMETKFALADLQPGTQLDGVVRTVTTYGAFVDIGAGTDGLLHVSQMSNAFVKDPNEIVSVGQTISVRVIGVDLEKGNFSLSLREEGAQNDRRAPARGGAKQQQQGAEDRPSWNEYQIPDEKEFVEGKVVSITDFGAFVNFGAPTDGMIHISSISEDRVASVKSVLSVGQTVQVRVLEADPARNRVSLSMTPWVPEEERKSSKRRSAPSRSSEPVDVEGRASSEEISKFMEGQPEHESPFAIAWNRAQGKQ</sequence>
<dbReference type="GO" id="GO:0003729">
    <property type="term" value="F:mRNA binding"/>
    <property type="evidence" value="ECO:0007669"/>
    <property type="project" value="UniProtKB-ARBA"/>
</dbReference>
<comment type="caution">
    <text evidence="4">The sequence shown here is derived from an EMBL/GenBank/DDBJ whole genome shotgun (WGS) entry which is preliminary data.</text>
</comment>
<dbReference type="OrthoDB" id="412781at2759"/>
<feature type="domain" description="S1 motif" evidence="3">
    <location>
        <begin position="70"/>
        <end position="139"/>
    </location>
</feature>
<dbReference type="CDD" id="cd05685">
    <property type="entry name" value="S1_Tex"/>
    <property type="match status" value="1"/>
</dbReference>
<feature type="region of interest" description="Disordered" evidence="2">
    <location>
        <begin position="248"/>
        <end position="306"/>
    </location>
</feature>
<dbReference type="Pfam" id="PF00575">
    <property type="entry name" value="S1"/>
    <property type="match status" value="2"/>
</dbReference>
<feature type="compositionally biased region" description="Basic and acidic residues" evidence="2">
    <location>
        <begin position="140"/>
        <end position="149"/>
    </location>
</feature>
<evidence type="ECO:0000256" key="2">
    <source>
        <dbReference type="SAM" id="MobiDB-lite"/>
    </source>
</evidence>
<dbReference type="GO" id="GO:0005737">
    <property type="term" value="C:cytoplasm"/>
    <property type="evidence" value="ECO:0007669"/>
    <property type="project" value="UniProtKB-ARBA"/>
</dbReference>
<evidence type="ECO:0000313" key="4">
    <source>
        <dbReference type="EMBL" id="KAA8496969.1"/>
    </source>
</evidence>
<dbReference type="InterPro" id="IPR050437">
    <property type="entry name" value="Ribos_protein_bS1-like"/>
</dbReference>
<dbReference type="GO" id="GO:0006412">
    <property type="term" value="P:translation"/>
    <property type="evidence" value="ECO:0007669"/>
    <property type="project" value="TreeGrafter"/>
</dbReference>
<name>A0A5J4YZA9_PORPP</name>
<dbReference type="InterPro" id="IPR012340">
    <property type="entry name" value="NA-bd_OB-fold"/>
</dbReference>
<accession>A0A5J4YZA9</accession>
<proteinExistence type="predicted"/>
<feature type="compositionally biased region" description="Low complexity" evidence="2">
    <location>
        <begin position="151"/>
        <end position="161"/>
    </location>
</feature>
<dbReference type="SMART" id="SM00316">
    <property type="entry name" value="S1"/>
    <property type="match status" value="2"/>
</dbReference>
<comment type="function">
    <text evidence="1">Associates with the EF-Tu.GDP complex and induces the exchange of GDP to GTP. It remains bound to the aminoacyl-tRNA.EF-Tu.GTP complex up to the GTP hydrolysis stage on the ribosome.</text>
</comment>
<feature type="domain" description="S1 motif" evidence="3">
    <location>
        <begin position="177"/>
        <end position="246"/>
    </location>
</feature>
<protein>
    <submittedName>
        <fullName evidence="4">30S ribosomal protein S1</fullName>
    </submittedName>
</protein>
<dbReference type="EMBL" id="VRMN01000002">
    <property type="protein sequence ID" value="KAA8496969.1"/>
    <property type="molecule type" value="Genomic_DNA"/>
</dbReference>
<keyword evidence="4" id="KW-0689">Ribosomal protein</keyword>
<feature type="region of interest" description="Disordered" evidence="2">
    <location>
        <begin position="140"/>
        <end position="171"/>
    </location>
</feature>
<keyword evidence="5" id="KW-1185">Reference proteome</keyword>
<dbReference type="PROSITE" id="PS50126">
    <property type="entry name" value="S1"/>
    <property type="match status" value="2"/>
</dbReference>
<dbReference type="SUPFAM" id="SSF50249">
    <property type="entry name" value="Nucleic acid-binding proteins"/>
    <property type="match status" value="2"/>
</dbReference>
<evidence type="ECO:0000259" key="3">
    <source>
        <dbReference type="PROSITE" id="PS50126"/>
    </source>
</evidence>
<gene>
    <name evidence="4" type="ORF">FVE85_0698</name>
</gene>
<keyword evidence="4" id="KW-0687">Ribonucleoprotein</keyword>
<dbReference type="FunFam" id="2.40.50.140:FF:000051">
    <property type="entry name" value="RNA-binding transcriptional accessory protein"/>
    <property type="match status" value="2"/>
</dbReference>